<dbReference type="Proteomes" id="UP000324760">
    <property type="component" value="Chromosome"/>
</dbReference>
<sequence>MPYNAELVAELNLLNHFNLGTTQEGIKVHHNAAPEMIEAAKRLFDKGLITQMDGGYLTDLGHEAAEHSQSLQTILTTPVQIDTTS</sequence>
<evidence type="ECO:0000313" key="2">
    <source>
        <dbReference type="Proteomes" id="UP000324760"/>
    </source>
</evidence>
<accession>A0A5P1RB59</accession>
<proteinExistence type="predicted"/>
<reference evidence="1 2" key="1">
    <citation type="journal article" date="2019" name="Biochem. Eng. J.">
        <title>Metabolic engineering of the marine bacteria Neptunomonas concharum for the production of acetoin and meso-2,3-butanediol from acetate.</title>
        <authorList>
            <person name="Li W."/>
            <person name="Pu N."/>
            <person name="Liu C.-X."/>
            <person name="Yuan Q.-P."/>
            <person name="Li Z.-J."/>
        </authorList>
    </citation>
    <scope>NUCLEOTIDE SEQUENCE [LARGE SCALE GENOMIC DNA]</scope>
    <source>
        <strain evidence="1 2">JCM17730</strain>
    </source>
</reference>
<dbReference type="RefSeq" id="WP_138988245.1">
    <property type="nucleotide sequence ID" value="NZ_CP043869.1"/>
</dbReference>
<protein>
    <submittedName>
        <fullName evidence="1">TIGR02647 family protein</fullName>
    </submittedName>
</protein>
<evidence type="ECO:0000313" key="1">
    <source>
        <dbReference type="EMBL" id="QEQ96870.1"/>
    </source>
</evidence>
<dbReference type="EMBL" id="CP043869">
    <property type="protein sequence ID" value="QEQ96870.1"/>
    <property type="molecule type" value="Genomic_DNA"/>
</dbReference>
<gene>
    <name evidence="1" type="ORF">F0U83_09130</name>
</gene>
<dbReference type="NCBIfam" id="TIGR02647">
    <property type="entry name" value="DNA"/>
    <property type="match status" value="1"/>
</dbReference>
<name>A0A5P1RB59_9GAMM</name>
<dbReference type="Pfam" id="PF18918">
    <property type="entry name" value="DUF5669"/>
    <property type="match status" value="1"/>
</dbReference>
<keyword evidence="2" id="KW-1185">Reference proteome</keyword>
<dbReference type="InterPro" id="IPR013468">
    <property type="entry name" value="CHP02647"/>
</dbReference>
<organism evidence="1 2">
    <name type="scientific">Neptunomonas concharum</name>
    <dbReference type="NCBI Taxonomy" id="1031538"/>
    <lineage>
        <taxon>Bacteria</taxon>
        <taxon>Pseudomonadati</taxon>
        <taxon>Pseudomonadota</taxon>
        <taxon>Gammaproteobacteria</taxon>
        <taxon>Oceanospirillales</taxon>
        <taxon>Oceanospirillaceae</taxon>
        <taxon>Neptunomonas</taxon>
    </lineage>
</organism>
<dbReference type="AlphaFoldDB" id="A0A5P1RB59"/>
<dbReference type="OrthoDB" id="5600572at2"/>
<dbReference type="KEGG" id="ncu:F0U83_09130"/>